<feature type="compositionally biased region" description="Basic and acidic residues" evidence="1">
    <location>
        <begin position="70"/>
        <end position="81"/>
    </location>
</feature>
<evidence type="ECO:0000313" key="3">
    <source>
        <dbReference type="Proteomes" id="UP000277204"/>
    </source>
</evidence>
<dbReference type="AlphaFoldDB" id="A0A183LL16"/>
<feature type="region of interest" description="Disordered" evidence="1">
    <location>
        <begin position="70"/>
        <end position="95"/>
    </location>
</feature>
<proteinExistence type="predicted"/>
<name>A0A183LL16_9TREM</name>
<organism evidence="2 3">
    <name type="scientific">Schistosoma margrebowiei</name>
    <dbReference type="NCBI Taxonomy" id="48269"/>
    <lineage>
        <taxon>Eukaryota</taxon>
        <taxon>Metazoa</taxon>
        <taxon>Spiralia</taxon>
        <taxon>Lophotrochozoa</taxon>
        <taxon>Platyhelminthes</taxon>
        <taxon>Trematoda</taxon>
        <taxon>Digenea</taxon>
        <taxon>Strigeidida</taxon>
        <taxon>Schistosomatoidea</taxon>
        <taxon>Schistosomatidae</taxon>
        <taxon>Schistosoma</taxon>
    </lineage>
</organism>
<protein>
    <submittedName>
        <fullName evidence="2">Uncharacterized protein</fullName>
    </submittedName>
</protein>
<reference evidence="2 3" key="1">
    <citation type="submission" date="2018-11" db="EMBL/GenBank/DDBJ databases">
        <authorList>
            <consortium name="Pathogen Informatics"/>
        </authorList>
    </citation>
    <scope>NUCLEOTIDE SEQUENCE [LARGE SCALE GENOMIC DNA]</scope>
    <source>
        <strain evidence="2 3">Zambia</strain>
    </source>
</reference>
<gene>
    <name evidence="2" type="ORF">SMRZ_LOCUS4493</name>
</gene>
<accession>A0A183LL16</accession>
<keyword evidence="3" id="KW-1185">Reference proteome</keyword>
<evidence type="ECO:0000256" key="1">
    <source>
        <dbReference type="SAM" id="MobiDB-lite"/>
    </source>
</evidence>
<evidence type="ECO:0000313" key="2">
    <source>
        <dbReference type="EMBL" id="VDO61927.1"/>
    </source>
</evidence>
<dbReference type="EMBL" id="UZAI01001437">
    <property type="protein sequence ID" value="VDO61927.1"/>
    <property type="molecule type" value="Genomic_DNA"/>
</dbReference>
<dbReference type="Proteomes" id="UP000277204">
    <property type="component" value="Unassembled WGS sequence"/>
</dbReference>
<sequence>MTLSEVRNSSKITKLKPLRKQEQQLIWVHEKWEHQSNSNGNEEIQLSSIRNQLNQSDPSWTVKARHERDAAVLQSPREKCSTHTIGRSDPVQRSKQCTFRTGISRIQDH</sequence>